<reference evidence="1 2" key="1">
    <citation type="journal article" date="2014" name="Appl. Environ. Microbiol.">
        <title>Gut symbionts from distinct hosts exhibit genotoxic activity via divergent colibactin biosynthetic pathways.</title>
        <authorList>
            <person name="Engel P."/>
            <person name="Vizcaino M.I."/>
            <person name="Crawford J.M."/>
        </authorList>
    </citation>
    <scope>NUCLEOTIDE SEQUENCE [LARGE SCALE GENOMIC DNA]</scope>
    <source>
        <strain evidence="1 2">PEB0191</strain>
    </source>
</reference>
<dbReference type="OrthoDB" id="7068303at2"/>
<protein>
    <submittedName>
        <fullName evidence="1">Uncharacterized protein</fullName>
    </submittedName>
</protein>
<dbReference type="KEGG" id="fpp:FPB0191_01867"/>
<dbReference type="Proteomes" id="UP000030901">
    <property type="component" value="Chromosome"/>
</dbReference>
<dbReference type="HOGENOM" id="CLU_952340_0_0_6"/>
<gene>
    <name evidence="1" type="ORF">FPB0191_01867</name>
</gene>
<keyword evidence="2" id="KW-1185">Reference proteome</keyword>
<dbReference type="AlphaFoldDB" id="A0A0A7S8Q2"/>
<organism evidence="1 2">
    <name type="scientific">Frischella perrara</name>
    <dbReference type="NCBI Taxonomy" id="1267021"/>
    <lineage>
        <taxon>Bacteria</taxon>
        <taxon>Pseudomonadati</taxon>
        <taxon>Pseudomonadota</taxon>
        <taxon>Gammaproteobacteria</taxon>
        <taxon>Orbales</taxon>
        <taxon>Orbaceae</taxon>
        <taxon>Frischella</taxon>
    </lineage>
</organism>
<accession>A0A0A7S8Q2</accession>
<evidence type="ECO:0000313" key="1">
    <source>
        <dbReference type="EMBL" id="AJA45681.1"/>
    </source>
</evidence>
<proteinExistence type="predicted"/>
<name>A0A0A7S8Q2_FRIPE</name>
<dbReference type="RefSeq" id="WP_039105549.1">
    <property type="nucleotide sequence ID" value="NZ_CP009056.1"/>
</dbReference>
<dbReference type="EMBL" id="CP009056">
    <property type="protein sequence ID" value="AJA45681.1"/>
    <property type="molecule type" value="Genomic_DNA"/>
</dbReference>
<evidence type="ECO:0000313" key="2">
    <source>
        <dbReference type="Proteomes" id="UP000030901"/>
    </source>
</evidence>
<sequence length="293" mass="32901">MANIVICSDKEDDVKVMISALRHEEHQVIFCDTASSDYNENYLSTFDLIMDHRNSNEAEKGNPIKKSFDKGIPVIAGSPVFTGSGQGAAVRSLGISKKIINDICDMHRIMNNTDVISGNYQDDFPVYDRKIYGTRWCVYYIYHDNNLTSANMTPLLIRDFYAGSDKLTVLCATFRKGDLNLDGEPFAADCAYLGLPFNIALTNEGMNILNDVIFWLLNKTYIPAKVKDQDGTLLPSHEVYLHSRKSGDLIAKHKSDEHGEVVFRIRNKFNYYAVAFYKNGGVKNAVAIDNILA</sequence>